<dbReference type="Proteomes" id="UP001062165">
    <property type="component" value="Chromosome"/>
</dbReference>
<dbReference type="PANTHER" id="PTHR43708">
    <property type="entry name" value="CONSERVED EXPRESSED OXIDOREDUCTASE (EUROFUNG)"/>
    <property type="match status" value="1"/>
</dbReference>
<dbReference type="Pfam" id="PF02894">
    <property type="entry name" value="GFO_IDH_MocA_C"/>
    <property type="match status" value="1"/>
</dbReference>
<proteinExistence type="inferred from homology"/>
<feature type="domain" description="Gfo/Idh/MocA-like oxidoreductase N-terminal" evidence="3">
    <location>
        <begin position="12"/>
        <end position="120"/>
    </location>
</feature>
<dbReference type="Pfam" id="PF01408">
    <property type="entry name" value="GFO_IDH_MocA"/>
    <property type="match status" value="1"/>
</dbReference>
<accession>A0ABY6CX49</accession>
<dbReference type="SUPFAM" id="SSF51735">
    <property type="entry name" value="NAD(P)-binding Rossmann-fold domains"/>
    <property type="match status" value="1"/>
</dbReference>
<evidence type="ECO:0000313" key="5">
    <source>
        <dbReference type="EMBL" id="UXX78443.1"/>
    </source>
</evidence>
<evidence type="ECO:0000313" key="6">
    <source>
        <dbReference type="Proteomes" id="UP001062165"/>
    </source>
</evidence>
<dbReference type="RefSeq" id="WP_263050188.1">
    <property type="nucleotide sequence ID" value="NZ_CP106735.1"/>
</dbReference>
<dbReference type="Gene3D" id="3.30.360.10">
    <property type="entry name" value="Dihydrodipicolinate Reductase, domain 2"/>
    <property type="match status" value="1"/>
</dbReference>
<keyword evidence="2" id="KW-0560">Oxidoreductase</keyword>
<comment type="similarity">
    <text evidence="1">Belongs to the Gfo/Idh/MocA family.</text>
</comment>
<evidence type="ECO:0000256" key="2">
    <source>
        <dbReference type="ARBA" id="ARBA00023002"/>
    </source>
</evidence>
<keyword evidence="6" id="KW-1185">Reference proteome</keyword>
<organism evidence="5 6">
    <name type="scientific">Reichenbachiella carrageenanivorans</name>
    <dbReference type="NCBI Taxonomy" id="2979869"/>
    <lineage>
        <taxon>Bacteria</taxon>
        <taxon>Pseudomonadati</taxon>
        <taxon>Bacteroidota</taxon>
        <taxon>Cytophagia</taxon>
        <taxon>Cytophagales</taxon>
        <taxon>Reichenbachiellaceae</taxon>
        <taxon>Reichenbachiella</taxon>
    </lineage>
</organism>
<evidence type="ECO:0000256" key="1">
    <source>
        <dbReference type="ARBA" id="ARBA00010928"/>
    </source>
</evidence>
<dbReference type="InterPro" id="IPR004104">
    <property type="entry name" value="Gfo/Idh/MocA-like_OxRdtase_C"/>
</dbReference>
<dbReference type="EMBL" id="CP106735">
    <property type="protein sequence ID" value="UXX78443.1"/>
    <property type="molecule type" value="Genomic_DNA"/>
</dbReference>
<dbReference type="PANTHER" id="PTHR43708:SF5">
    <property type="entry name" value="CONSERVED EXPRESSED OXIDOREDUCTASE (EUROFUNG)-RELATED"/>
    <property type="match status" value="1"/>
</dbReference>
<reference evidence="5" key="1">
    <citation type="submission" date="2022-10" db="EMBL/GenBank/DDBJ databases">
        <title>Comparative genomics and taxonomic characterization of three novel marine species of genus Reichenbachiella exhibiting antioxidant and polysaccharide degradation activities.</title>
        <authorList>
            <person name="Muhammad N."/>
            <person name="Lee Y.-J."/>
            <person name="Ko J."/>
            <person name="Kim S.-G."/>
        </authorList>
    </citation>
    <scope>NUCLEOTIDE SEQUENCE</scope>
    <source>
        <strain evidence="5">Wsw4-B4</strain>
    </source>
</reference>
<name>A0ABY6CX49_9BACT</name>
<protein>
    <submittedName>
        <fullName evidence="5">Gfo/Idh/MocA family oxidoreductase</fullName>
    </submittedName>
</protein>
<dbReference type="Gene3D" id="3.40.50.720">
    <property type="entry name" value="NAD(P)-binding Rossmann-like Domain"/>
    <property type="match status" value="1"/>
</dbReference>
<evidence type="ECO:0000259" key="4">
    <source>
        <dbReference type="Pfam" id="PF02894"/>
    </source>
</evidence>
<dbReference type="InterPro" id="IPR000683">
    <property type="entry name" value="Gfo/Idh/MocA-like_OxRdtase_N"/>
</dbReference>
<feature type="domain" description="Gfo/Idh/MocA-like oxidoreductase C-terminal" evidence="4">
    <location>
        <begin position="136"/>
        <end position="348"/>
    </location>
</feature>
<dbReference type="InterPro" id="IPR036291">
    <property type="entry name" value="NAD(P)-bd_dom_sf"/>
</dbReference>
<dbReference type="InterPro" id="IPR051317">
    <property type="entry name" value="Gfo/Idh/MocA_oxidoreduct"/>
</dbReference>
<gene>
    <name evidence="5" type="ORF">N7E81_13865</name>
</gene>
<evidence type="ECO:0000259" key="3">
    <source>
        <dbReference type="Pfam" id="PF01408"/>
    </source>
</evidence>
<sequence>MMKKIHAALLSFGMSGRVFHAPFIDVHPGFVLSGSWERSKKEIQKHYPEATSYDSLESVLHDETVDLVVVNTPTYTHYEYTKLALEAGKDVVVEKAFTTTVAEAEELAALAKLKKRKLSVFQNRRWDSDFKTVQSVIDSGVLGRLVEVSFSYDRFSPKLSLKGHKEKQGPGAGIVKDLGPHLIDQALCQFGFPQSVFASIAITREDSLVDDFFEILLYYPQMLVRLRASYFVKEPVPSFIVYGTQGAFLKARADVQEADLQASKRPGHDGWGTEPKEAFGILNYELEGKDVRKEVPALQGDYRQYYEGIYQALTQDAEVPVSAEDGIRVMKIIEAAFLSASEKRVISLA</sequence>